<keyword evidence="2" id="KW-0472">Membrane</keyword>
<keyword evidence="2" id="KW-0812">Transmembrane</keyword>
<dbReference type="Proteomes" id="UP000621266">
    <property type="component" value="Unassembled WGS sequence"/>
</dbReference>
<keyword evidence="2" id="KW-1133">Transmembrane helix</keyword>
<protein>
    <recommendedName>
        <fullName evidence="5">Integral membrane protein</fullName>
    </recommendedName>
</protein>
<evidence type="ECO:0000313" key="3">
    <source>
        <dbReference type="EMBL" id="KAF4405662.1"/>
    </source>
</evidence>
<evidence type="ECO:0000313" key="4">
    <source>
        <dbReference type="Proteomes" id="UP000621266"/>
    </source>
</evidence>
<sequence length="166" mass="16859">MTGHRLDGPSGVRQIEARHPALRGAKSPMQTVSDNQSVPADTAAEDGPAWPVLTGTATGVALVGAVLALTDTPSPLRVPFTLFFLVAAPAAAVASLLRGLDPLSRCVVAVAGAVAADVLTAQVMLALHVWSVRTGVAAVAALSAALFLSAFLLRLRHGVAARKGKA</sequence>
<feature type="region of interest" description="Disordered" evidence="1">
    <location>
        <begin position="23"/>
        <end position="45"/>
    </location>
</feature>
<dbReference type="EMBL" id="WHPN01000407">
    <property type="protein sequence ID" value="KAF4405662.1"/>
    <property type="molecule type" value="Genomic_DNA"/>
</dbReference>
<proteinExistence type="predicted"/>
<organism evidence="3 4">
    <name type="scientific">Streptomyces lycii</name>
    <dbReference type="NCBI Taxonomy" id="2654337"/>
    <lineage>
        <taxon>Bacteria</taxon>
        <taxon>Bacillati</taxon>
        <taxon>Actinomycetota</taxon>
        <taxon>Actinomycetes</taxon>
        <taxon>Kitasatosporales</taxon>
        <taxon>Streptomycetaceae</taxon>
        <taxon>Streptomyces</taxon>
    </lineage>
</organism>
<feature type="transmembrane region" description="Helical" evidence="2">
    <location>
        <begin position="107"/>
        <end position="130"/>
    </location>
</feature>
<evidence type="ECO:0000256" key="1">
    <source>
        <dbReference type="SAM" id="MobiDB-lite"/>
    </source>
</evidence>
<gene>
    <name evidence="3" type="ORF">GCU69_29225</name>
</gene>
<evidence type="ECO:0008006" key="5">
    <source>
        <dbReference type="Google" id="ProtNLM"/>
    </source>
</evidence>
<keyword evidence="4" id="KW-1185">Reference proteome</keyword>
<feature type="transmembrane region" description="Helical" evidence="2">
    <location>
        <begin position="80"/>
        <end position="100"/>
    </location>
</feature>
<comment type="caution">
    <text evidence="3">The sequence shown here is derived from an EMBL/GenBank/DDBJ whole genome shotgun (WGS) entry which is preliminary data.</text>
</comment>
<accession>A0ABQ7FAV4</accession>
<name>A0ABQ7FAV4_9ACTN</name>
<reference evidence="3 4" key="1">
    <citation type="submission" date="2019-10" db="EMBL/GenBank/DDBJ databases">
        <title>Streptomyces tenebrisbrunneis sp.nov., an endogenous actinomycete isolated from of Lycium ruthenicum.</title>
        <authorList>
            <person name="Ma L."/>
        </authorList>
    </citation>
    <scope>NUCLEOTIDE SEQUENCE [LARGE SCALE GENOMIC DNA]</scope>
    <source>
        <strain evidence="3 4">TRM 66187</strain>
    </source>
</reference>
<feature type="compositionally biased region" description="Polar residues" evidence="1">
    <location>
        <begin position="28"/>
        <end position="39"/>
    </location>
</feature>
<evidence type="ECO:0000256" key="2">
    <source>
        <dbReference type="SAM" id="Phobius"/>
    </source>
</evidence>
<feature type="transmembrane region" description="Helical" evidence="2">
    <location>
        <begin position="136"/>
        <end position="155"/>
    </location>
</feature>